<gene>
    <name evidence="1" type="ordered locus">Ctu_36370</name>
</gene>
<dbReference type="HOGENOM" id="CLU_3157788_0_0_6"/>
<proteinExistence type="predicted"/>
<sequence length="48" mass="5552">MVIVMQIIAHQRMILLFLTVFFKRMGDNPSASLVLPYTNNLEAQLMLE</sequence>
<organism evidence="1 2">
    <name type="scientific">Cronobacter turicensis (strain DSM 18703 / CCUG 55852 / LMG 23827 / z3032)</name>
    <dbReference type="NCBI Taxonomy" id="693216"/>
    <lineage>
        <taxon>Bacteria</taxon>
        <taxon>Pseudomonadati</taxon>
        <taxon>Pseudomonadota</taxon>
        <taxon>Gammaproteobacteria</taxon>
        <taxon>Enterobacterales</taxon>
        <taxon>Enterobacteriaceae</taxon>
        <taxon>Cronobacter</taxon>
    </lineage>
</organism>
<protein>
    <submittedName>
        <fullName evidence="1">Uncharacterized protein</fullName>
    </submittedName>
</protein>
<dbReference type="AlphaFoldDB" id="C9Y126"/>
<reference evidence="2" key="2">
    <citation type="journal article" date="2011" name="J. Bacteriol.">
        <title>Complete genome sequence of Cronobacter turicensis LMG 23827, a food-borne pathogen causing deaths in neonates.</title>
        <authorList>
            <person name="Stephan R."/>
            <person name="Lehner A."/>
            <person name="Tischler P."/>
            <person name="Rattei T."/>
        </authorList>
    </citation>
    <scope>NUCLEOTIDE SEQUENCE [LARGE SCALE GENOMIC DNA]</scope>
    <source>
        <strain evidence="2">DSM 18703 / CCUG 55852 / LMG 23827 / z3032</strain>
    </source>
</reference>
<evidence type="ECO:0000313" key="2">
    <source>
        <dbReference type="Proteomes" id="UP000002069"/>
    </source>
</evidence>
<dbReference type="Proteomes" id="UP000002069">
    <property type="component" value="Chromosome"/>
</dbReference>
<accession>C9Y126</accession>
<dbReference type="EMBL" id="FN543093">
    <property type="protein sequence ID" value="CBA33885.1"/>
    <property type="molecule type" value="Genomic_DNA"/>
</dbReference>
<evidence type="ECO:0000313" key="1">
    <source>
        <dbReference type="EMBL" id="CBA33885.1"/>
    </source>
</evidence>
<dbReference type="KEGG" id="ctu:CTU_36370"/>
<keyword evidence="2" id="KW-1185">Reference proteome</keyword>
<reference evidence="1 2" key="1">
    <citation type="journal article" date="2010" name="J. Bacteriol.">
        <title>Complete Genome Sequence of Cronobacter turicensis LMG 23827, a foodborne pathogen causing deaths in neonates.</title>
        <authorList>
            <person name="Stephan R."/>
            <person name="Lehner A."/>
            <person name="Tischler P."/>
            <person name="Rattei T."/>
        </authorList>
    </citation>
    <scope>NUCLEOTIDE SEQUENCE [LARGE SCALE GENOMIC DNA]</scope>
    <source>
        <strain evidence="2">DSM 18703 / CCUG 55852 / LMG 23827 / z3032</strain>
    </source>
</reference>
<name>C9Y126_CROTZ</name>